<name>A0A2V5LUA5_9MICC</name>
<protein>
    <submittedName>
        <fullName evidence="2">Dehydrogenase</fullName>
    </submittedName>
</protein>
<dbReference type="EMBL" id="QJVD01000024">
    <property type="protein sequence ID" value="PYI65486.1"/>
    <property type="molecule type" value="Genomic_DNA"/>
</dbReference>
<dbReference type="AlphaFoldDB" id="A0A2V5LUA5"/>
<dbReference type="GO" id="GO:0004029">
    <property type="term" value="F:aldehyde dehydrogenase (NAD+) activity"/>
    <property type="evidence" value="ECO:0007669"/>
    <property type="project" value="TreeGrafter"/>
</dbReference>
<gene>
    <name evidence="2" type="ORF">CVV68_18115</name>
</gene>
<accession>A0A2V5LUA5</accession>
<feature type="domain" description="NAD-dependent epimerase/dehydratase" evidence="1">
    <location>
        <begin position="5"/>
        <end position="239"/>
    </location>
</feature>
<dbReference type="InterPro" id="IPR036291">
    <property type="entry name" value="NAD(P)-bd_dom_sf"/>
</dbReference>
<sequence>MKKRVFVAGASGAIGRRLLPLLVAAGFEVTGTTTTPAKIATIEAAGARGIVLDGLDLASVGRAVSEAHPDVVIHELTSLAAMGGNPRKFGQDFATTNRLRTEGTDHLLAAAVAAGAQRFIAQSYTGWPNEPTGSLIKVETDPLDPTPAAASLKTVEAIRYLENAVTHTAGIDGMALRYGSLYGPGTGLGKGGGLLEMVAGRRFPLVAGGAGVWSFCDVDDAAAATVAAVTHGKPGIYNIVDDQPAPVSRWLPYLAESIGAKPPMRLPAWIAGPLVGDMGMSMITRIRGSSNAKAREELAWQPSYSSWRQGFESGLE</sequence>
<reference evidence="2 3" key="1">
    <citation type="submission" date="2018-05" db="EMBL/GenBank/DDBJ databases">
        <title>Genetic diversity of glacier-inhabiting Cryobacterium bacteria in China and description of Cryobacterium mengkeensis sp. nov. and Arthrobacter glacialis sp. nov.</title>
        <authorList>
            <person name="Liu Q."/>
            <person name="Xin Y.-H."/>
        </authorList>
    </citation>
    <scope>NUCLEOTIDE SEQUENCE [LARGE SCALE GENOMIC DNA]</scope>
    <source>
        <strain evidence="2 3">LI2</strain>
    </source>
</reference>
<organism evidence="2 3">
    <name type="scientific">Arthrobacter livingstonensis</name>
    <dbReference type="NCBI Taxonomy" id="670078"/>
    <lineage>
        <taxon>Bacteria</taxon>
        <taxon>Bacillati</taxon>
        <taxon>Actinomycetota</taxon>
        <taxon>Actinomycetes</taxon>
        <taxon>Micrococcales</taxon>
        <taxon>Micrococcaceae</taxon>
        <taxon>Arthrobacter</taxon>
    </lineage>
</organism>
<dbReference type="PANTHER" id="PTHR48079:SF6">
    <property type="entry name" value="NAD(P)-BINDING DOMAIN-CONTAINING PROTEIN-RELATED"/>
    <property type="match status" value="1"/>
</dbReference>
<dbReference type="PANTHER" id="PTHR48079">
    <property type="entry name" value="PROTEIN YEEZ"/>
    <property type="match status" value="1"/>
</dbReference>
<dbReference type="InterPro" id="IPR001509">
    <property type="entry name" value="Epimerase_deHydtase"/>
</dbReference>
<evidence type="ECO:0000259" key="1">
    <source>
        <dbReference type="Pfam" id="PF01370"/>
    </source>
</evidence>
<dbReference type="GO" id="GO:0005737">
    <property type="term" value="C:cytoplasm"/>
    <property type="evidence" value="ECO:0007669"/>
    <property type="project" value="TreeGrafter"/>
</dbReference>
<proteinExistence type="predicted"/>
<keyword evidence="3" id="KW-1185">Reference proteome</keyword>
<dbReference type="OrthoDB" id="9787292at2"/>
<comment type="caution">
    <text evidence="2">The sequence shown here is derived from an EMBL/GenBank/DDBJ whole genome shotgun (WGS) entry which is preliminary data.</text>
</comment>
<dbReference type="RefSeq" id="WP_110502408.1">
    <property type="nucleotide sequence ID" value="NZ_QJVD01000024.1"/>
</dbReference>
<dbReference type="Proteomes" id="UP000247832">
    <property type="component" value="Unassembled WGS sequence"/>
</dbReference>
<dbReference type="InterPro" id="IPR051783">
    <property type="entry name" value="NAD(P)-dependent_oxidoreduct"/>
</dbReference>
<dbReference type="SUPFAM" id="SSF51735">
    <property type="entry name" value="NAD(P)-binding Rossmann-fold domains"/>
    <property type="match status" value="1"/>
</dbReference>
<dbReference type="Pfam" id="PF01370">
    <property type="entry name" value="Epimerase"/>
    <property type="match status" value="1"/>
</dbReference>
<dbReference type="Gene3D" id="3.40.50.720">
    <property type="entry name" value="NAD(P)-binding Rossmann-like Domain"/>
    <property type="match status" value="1"/>
</dbReference>
<evidence type="ECO:0000313" key="3">
    <source>
        <dbReference type="Proteomes" id="UP000247832"/>
    </source>
</evidence>
<evidence type="ECO:0000313" key="2">
    <source>
        <dbReference type="EMBL" id="PYI65486.1"/>
    </source>
</evidence>